<protein>
    <submittedName>
        <fullName evidence="2">Hypothetical secreted protein</fullName>
    </submittedName>
</protein>
<evidence type="ECO:0000313" key="2">
    <source>
        <dbReference type="EMBL" id="ADN29832.1"/>
    </source>
</evidence>
<name>E2J7B4_9HEMI</name>
<dbReference type="AlphaFoldDB" id="E2J7B4"/>
<reference evidence="2" key="1">
    <citation type="journal article" date="2012" name="Am. J. Trop. Med. Hyg.">
        <title>An insight into the sialotranscriptome of Triatoma matogrossensis, a kissing bug associated with fogo selvagem in South America.</title>
        <authorList>
            <person name="Assumpcao T.C."/>
            <person name="Eaton D.P."/>
            <person name="Pham V.M."/>
            <person name="Francischetti I.M."/>
            <person name="Aoki V."/>
            <person name="Hans-Filho G."/>
            <person name="Rivitti E.A."/>
            <person name="Valenzuela J.G."/>
            <person name="Diaz L.A."/>
            <person name="Ribeiro J.M."/>
        </authorList>
    </citation>
    <scope>NUCLEOTIDE SEQUENCE</scope>
    <source>
        <tissue evidence="2">Salivary gland</tissue>
    </source>
</reference>
<accession>E2J7B4</accession>
<evidence type="ECO:0000256" key="1">
    <source>
        <dbReference type="SAM" id="SignalP"/>
    </source>
</evidence>
<feature type="signal peptide" evidence="1">
    <location>
        <begin position="1"/>
        <end position="22"/>
    </location>
</feature>
<sequence>MRSLIEAVKFCTLLLIIGTSLGQLQNGQPELPPIQVTTISLQPPKLGDKNETDASEGLAQQGLKVVQQLLDPAANLANDIGQWVLNVSSAVKKGAVEVGKEAIQAGTELEGTVFQFVSNVTDLATDTLGWTDSGNTLTEGTVKQIISV</sequence>
<proteinExistence type="evidence at transcript level"/>
<feature type="chain" id="PRO_5003159644" evidence="1">
    <location>
        <begin position="23"/>
        <end position="148"/>
    </location>
</feature>
<dbReference type="EMBL" id="HP429332">
    <property type="protein sequence ID" value="ADN29832.1"/>
    <property type="molecule type" value="mRNA"/>
</dbReference>
<organism evidence="2">
    <name type="scientific">Triatoma matogrossensis</name>
    <dbReference type="NCBI Taxonomy" id="162370"/>
    <lineage>
        <taxon>Eukaryota</taxon>
        <taxon>Metazoa</taxon>
        <taxon>Ecdysozoa</taxon>
        <taxon>Arthropoda</taxon>
        <taxon>Hexapoda</taxon>
        <taxon>Insecta</taxon>
        <taxon>Pterygota</taxon>
        <taxon>Neoptera</taxon>
        <taxon>Paraneoptera</taxon>
        <taxon>Hemiptera</taxon>
        <taxon>Heteroptera</taxon>
        <taxon>Panheteroptera</taxon>
        <taxon>Cimicomorpha</taxon>
        <taxon>Reduviidae</taxon>
        <taxon>Triatominae</taxon>
        <taxon>Triatoma</taxon>
    </lineage>
</organism>
<keyword evidence="1" id="KW-0732">Signal</keyword>